<keyword evidence="1" id="KW-0812">Transmembrane</keyword>
<evidence type="ECO:0008006" key="4">
    <source>
        <dbReference type="Google" id="ProtNLM"/>
    </source>
</evidence>
<accession>A0A9D7S8J3</accession>
<reference evidence="2 3" key="1">
    <citation type="submission" date="2020-10" db="EMBL/GenBank/DDBJ databases">
        <title>Connecting structure to function with the recovery of over 1000 high-quality activated sludge metagenome-assembled genomes encoding full-length rRNA genes using long-read sequencing.</title>
        <authorList>
            <person name="Singleton C.M."/>
            <person name="Petriglieri F."/>
            <person name="Kristensen J.M."/>
            <person name="Kirkegaard R.H."/>
            <person name="Michaelsen T.Y."/>
            <person name="Andersen M.H."/>
            <person name="Karst S.M."/>
            <person name="Dueholm M.S."/>
            <person name="Nielsen P.H."/>
            <person name="Albertsen M."/>
        </authorList>
    </citation>
    <scope>NUCLEOTIDE SEQUENCE [LARGE SCALE GENOMIC DNA]</scope>
    <source>
        <strain evidence="2">Ribe_18-Q3-R11-54_BAT3C.373</strain>
    </source>
</reference>
<sequence>MIKQYLFRNWHLMRWLRLSLGIFIGVQAFQTHDLLSGAIALFFLFQAVTNTGCCGVNQCNIPDQINSSPQEEKIIFEEIKNK</sequence>
<organism evidence="2 3">
    <name type="scientific">Candidatus Defluviibacterium haderslevense</name>
    <dbReference type="NCBI Taxonomy" id="2981993"/>
    <lineage>
        <taxon>Bacteria</taxon>
        <taxon>Pseudomonadati</taxon>
        <taxon>Bacteroidota</taxon>
        <taxon>Saprospiria</taxon>
        <taxon>Saprospirales</taxon>
        <taxon>Saprospiraceae</taxon>
        <taxon>Candidatus Defluviibacterium</taxon>
    </lineage>
</organism>
<keyword evidence="1" id="KW-0472">Membrane</keyword>
<dbReference type="Proteomes" id="UP000808349">
    <property type="component" value="Unassembled WGS sequence"/>
</dbReference>
<evidence type="ECO:0000313" key="3">
    <source>
        <dbReference type="Proteomes" id="UP000808349"/>
    </source>
</evidence>
<name>A0A9D7S8J3_9BACT</name>
<gene>
    <name evidence="2" type="ORF">IPO85_10520</name>
</gene>
<dbReference type="AlphaFoldDB" id="A0A9D7S8J3"/>
<dbReference type="EMBL" id="JADKFW010000005">
    <property type="protein sequence ID" value="MBK9717932.1"/>
    <property type="molecule type" value="Genomic_DNA"/>
</dbReference>
<keyword evidence="1" id="KW-1133">Transmembrane helix</keyword>
<comment type="caution">
    <text evidence="2">The sequence shown here is derived from an EMBL/GenBank/DDBJ whole genome shotgun (WGS) entry which is preliminary data.</text>
</comment>
<protein>
    <recommendedName>
        <fullName evidence="4">DUF2892 domain-containing protein</fullName>
    </recommendedName>
</protein>
<evidence type="ECO:0000313" key="2">
    <source>
        <dbReference type="EMBL" id="MBK9717932.1"/>
    </source>
</evidence>
<evidence type="ECO:0000256" key="1">
    <source>
        <dbReference type="SAM" id="Phobius"/>
    </source>
</evidence>
<proteinExistence type="predicted"/>
<feature type="transmembrane region" description="Helical" evidence="1">
    <location>
        <begin position="20"/>
        <end position="45"/>
    </location>
</feature>